<keyword evidence="5" id="KW-1133">Transmembrane helix</keyword>
<comment type="subcellular location">
    <subcellularLocation>
        <location evidence="1">Cell envelope</location>
    </subcellularLocation>
</comment>
<keyword evidence="4" id="KW-0676">Redox-active center</keyword>
<dbReference type="GO" id="GO:0016491">
    <property type="term" value="F:oxidoreductase activity"/>
    <property type="evidence" value="ECO:0007669"/>
    <property type="project" value="InterPro"/>
</dbReference>
<dbReference type="PANTHER" id="PTHR42852:SF6">
    <property type="entry name" value="THIOL:DISULFIDE INTERCHANGE PROTEIN DSBE"/>
    <property type="match status" value="1"/>
</dbReference>
<reference evidence="9" key="1">
    <citation type="submission" date="2020-05" db="EMBL/GenBank/DDBJ databases">
        <authorList>
            <person name="Chiriac C."/>
            <person name="Salcher M."/>
            <person name="Ghai R."/>
            <person name="Kavagutti S V."/>
        </authorList>
    </citation>
    <scope>NUCLEOTIDE SEQUENCE</scope>
</reference>
<dbReference type="EMBL" id="CAEZYF010000006">
    <property type="protein sequence ID" value="CAB4720724.1"/>
    <property type="molecule type" value="Genomic_DNA"/>
</dbReference>
<dbReference type="EMBL" id="CAFAAV010000111">
    <property type="protein sequence ID" value="CAB4823225.1"/>
    <property type="molecule type" value="Genomic_DNA"/>
</dbReference>
<evidence type="ECO:0000256" key="4">
    <source>
        <dbReference type="ARBA" id="ARBA00023284"/>
    </source>
</evidence>
<dbReference type="CDD" id="cd02966">
    <property type="entry name" value="TlpA_like_family"/>
    <property type="match status" value="1"/>
</dbReference>
<dbReference type="GO" id="GO:0030313">
    <property type="term" value="C:cell envelope"/>
    <property type="evidence" value="ECO:0007669"/>
    <property type="project" value="UniProtKB-SubCell"/>
</dbReference>
<dbReference type="Gene3D" id="3.40.30.10">
    <property type="entry name" value="Glutaredoxin"/>
    <property type="match status" value="1"/>
</dbReference>
<keyword evidence="5" id="KW-0472">Membrane</keyword>
<evidence type="ECO:0000313" key="7">
    <source>
        <dbReference type="EMBL" id="CAB4363614.1"/>
    </source>
</evidence>
<protein>
    <submittedName>
        <fullName evidence="9">Unannotated protein</fullName>
    </submittedName>
</protein>
<dbReference type="InterPro" id="IPR050553">
    <property type="entry name" value="Thioredoxin_ResA/DsbE_sf"/>
</dbReference>
<dbReference type="EMBL" id="CAESGF010000006">
    <property type="protein sequence ID" value="CAB4363614.1"/>
    <property type="molecule type" value="Genomic_DNA"/>
</dbReference>
<dbReference type="Pfam" id="PF00578">
    <property type="entry name" value="AhpC-TSA"/>
    <property type="match status" value="1"/>
</dbReference>
<dbReference type="EMBL" id="CAFBMT010000006">
    <property type="protein sequence ID" value="CAB4928176.1"/>
    <property type="molecule type" value="Genomic_DNA"/>
</dbReference>
<evidence type="ECO:0000256" key="1">
    <source>
        <dbReference type="ARBA" id="ARBA00004196"/>
    </source>
</evidence>
<organism evidence="9">
    <name type="scientific">freshwater metagenome</name>
    <dbReference type="NCBI Taxonomy" id="449393"/>
    <lineage>
        <taxon>unclassified sequences</taxon>
        <taxon>metagenomes</taxon>
        <taxon>ecological metagenomes</taxon>
    </lineage>
</organism>
<evidence type="ECO:0000256" key="2">
    <source>
        <dbReference type="ARBA" id="ARBA00022748"/>
    </source>
</evidence>
<feature type="domain" description="Thioredoxin" evidence="6">
    <location>
        <begin position="52"/>
        <end position="194"/>
    </location>
</feature>
<evidence type="ECO:0000313" key="10">
    <source>
        <dbReference type="EMBL" id="CAB4850435.1"/>
    </source>
</evidence>
<dbReference type="EMBL" id="CAFBIY010000054">
    <property type="protein sequence ID" value="CAB4850435.1"/>
    <property type="molecule type" value="Genomic_DNA"/>
</dbReference>
<sequence length="199" mass="21214">MSDVEAVEVASGRRPVAPFIALAVALVLGSLFWVLATSKSGPTDTLGLVDSPLIGKPAPAVRGTTADGATFELSRRKGSWVVVNFFNSRCVPCKAEHPALVAFEQQQTTLGADGAELYAIDQPPDSPAEIMAFFAERGGNWPVVLDDDGLFNVAFGVAQVPETFIIDPDGIVRMRWAGAIDSVTLALLVQQQRDIYGLQ</sequence>
<evidence type="ECO:0000313" key="9">
    <source>
        <dbReference type="EMBL" id="CAB4823225.1"/>
    </source>
</evidence>
<feature type="transmembrane region" description="Helical" evidence="5">
    <location>
        <begin position="16"/>
        <end position="36"/>
    </location>
</feature>
<accession>A0A6J6ZQX4</accession>
<evidence type="ECO:0000313" key="11">
    <source>
        <dbReference type="EMBL" id="CAB4928176.1"/>
    </source>
</evidence>
<keyword evidence="2" id="KW-0201">Cytochrome c-type biogenesis</keyword>
<proteinExistence type="predicted"/>
<gene>
    <name evidence="8" type="ORF">UFOPK2656_01318</name>
    <name evidence="9" type="ORF">UFOPK3099_01512</name>
    <name evidence="10" type="ORF">UFOPK3267_01184</name>
    <name evidence="11" type="ORF">UFOPK3651_01297</name>
    <name evidence="7" type="ORF">UFOPK4189_01391</name>
</gene>
<evidence type="ECO:0000256" key="5">
    <source>
        <dbReference type="SAM" id="Phobius"/>
    </source>
</evidence>
<evidence type="ECO:0000313" key="8">
    <source>
        <dbReference type="EMBL" id="CAB4720724.1"/>
    </source>
</evidence>
<dbReference type="InterPro" id="IPR013766">
    <property type="entry name" value="Thioredoxin_domain"/>
</dbReference>
<keyword evidence="5" id="KW-0812">Transmembrane</keyword>
<dbReference type="InterPro" id="IPR000866">
    <property type="entry name" value="AhpC/TSA"/>
</dbReference>
<evidence type="ECO:0000256" key="3">
    <source>
        <dbReference type="ARBA" id="ARBA00023157"/>
    </source>
</evidence>
<dbReference type="PROSITE" id="PS51352">
    <property type="entry name" value="THIOREDOXIN_2"/>
    <property type="match status" value="1"/>
</dbReference>
<dbReference type="GO" id="GO:0016209">
    <property type="term" value="F:antioxidant activity"/>
    <property type="evidence" value="ECO:0007669"/>
    <property type="project" value="InterPro"/>
</dbReference>
<dbReference type="PANTHER" id="PTHR42852">
    <property type="entry name" value="THIOL:DISULFIDE INTERCHANGE PROTEIN DSBE"/>
    <property type="match status" value="1"/>
</dbReference>
<keyword evidence="3" id="KW-1015">Disulfide bond</keyword>
<name>A0A6J6ZQX4_9ZZZZ</name>
<dbReference type="AlphaFoldDB" id="A0A6J6ZQX4"/>
<dbReference type="InterPro" id="IPR036249">
    <property type="entry name" value="Thioredoxin-like_sf"/>
</dbReference>
<dbReference type="GO" id="GO:0017004">
    <property type="term" value="P:cytochrome complex assembly"/>
    <property type="evidence" value="ECO:0007669"/>
    <property type="project" value="UniProtKB-KW"/>
</dbReference>
<evidence type="ECO:0000259" key="6">
    <source>
        <dbReference type="PROSITE" id="PS51352"/>
    </source>
</evidence>
<dbReference type="SUPFAM" id="SSF52833">
    <property type="entry name" value="Thioredoxin-like"/>
    <property type="match status" value="1"/>
</dbReference>